<accession>A0A0R2JFW3</accession>
<dbReference type="Gene3D" id="3.30.470.20">
    <property type="entry name" value="ATP-grasp fold, B domain"/>
    <property type="match status" value="1"/>
</dbReference>
<keyword evidence="3 4" id="KW-0067">ATP-binding</keyword>
<dbReference type="GO" id="GO:0005829">
    <property type="term" value="C:cytosol"/>
    <property type="evidence" value="ECO:0007669"/>
    <property type="project" value="TreeGrafter"/>
</dbReference>
<name>A0A0R2JFW3_9LACO</name>
<proteinExistence type="predicted"/>
<dbReference type="InterPro" id="IPR013815">
    <property type="entry name" value="ATP_grasp_subdomain_1"/>
</dbReference>
<organism evidence="6 7">
    <name type="scientific">Weissella minor</name>
    <dbReference type="NCBI Taxonomy" id="1620"/>
    <lineage>
        <taxon>Bacteria</taxon>
        <taxon>Bacillati</taxon>
        <taxon>Bacillota</taxon>
        <taxon>Bacilli</taxon>
        <taxon>Lactobacillales</taxon>
        <taxon>Lactobacillaceae</taxon>
        <taxon>Weissella</taxon>
    </lineage>
</organism>
<dbReference type="InterPro" id="IPR003135">
    <property type="entry name" value="ATP-grasp_carboxylate-amine"/>
</dbReference>
<dbReference type="PROSITE" id="PS50975">
    <property type="entry name" value="ATP_GRASP"/>
    <property type="match status" value="1"/>
</dbReference>
<dbReference type="Gene3D" id="3.30.1490.20">
    <property type="entry name" value="ATP-grasp fold, A domain"/>
    <property type="match status" value="1"/>
</dbReference>
<dbReference type="EMBL" id="JQCD01000030">
    <property type="protein sequence ID" value="KRN76225.1"/>
    <property type="molecule type" value="Genomic_DNA"/>
</dbReference>
<dbReference type="Pfam" id="PF02222">
    <property type="entry name" value="ATP-grasp"/>
    <property type="match status" value="1"/>
</dbReference>
<dbReference type="SUPFAM" id="SSF56059">
    <property type="entry name" value="Glutathione synthetase ATP-binding domain-like"/>
    <property type="match status" value="1"/>
</dbReference>
<dbReference type="OrthoDB" id="9804625at2"/>
<dbReference type="PATRIC" id="fig|1620.3.peg.815"/>
<dbReference type="GO" id="GO:0005524">
    <property type="term" value="F:ATP binding"/>
    <property type="evidence" value="ECO:0007669"/>
    <property type="project" value="UniProtKB-UniRule"/>
</dbReference>
<evidence type="ECO:0000259" key="5">
    <source>
        <dbReference type="PROSITE" id="PS50975"/>
    </source>
</evidence>
<evidence type="ECO:0000313" key="7">
    <source>
        <dbReference type="Proteomes" id="UP000051673"/>
    </source>
</evidence>
<dbReference type="Gene3D" id="3.40.50.20">
    <property type="match status" value="1"/>
</dbReference>
<dbReference type="GO" id="GO:0046872">
    <property type="term" value="F:metal ion binding"/>
    <property type="evidence" value="ECO:0007669"/>
    <property type="project" value="InterPro"/>
</dbReference>
<evidence type="ECO:0000256" key="2">
    <source>
        <dbReference type="ARBA" id="ARBA00022755"/>
    </source>
</evidence>
<dbReference type="InterPro" id="IPR011761">
    <property type="entry name" value="ATP-grasp"/>
</dbReference>
<dbReference type="PANTHER" id="PTHR11609:SF5">
    <property type="entry name" value="PHOSPHORIBOSYLAMINOIMIDAZOLE CARBOXYLASE"/>
    <property type="match status" value="1"/>
</dbReference>
<dbReference type="PANTHER" id="PTHR11609">
    <property type="entry name" value="PURINE BIOSYNTHESIS PROTEIN 6/7, PUR6/7"/>
    <property type="match status" value="1"/>
</dbReference>
<protein>
    <submittedName>
        <fullName evidence="6">Phosphoribosylaminoimidazole carboxylase, ATPase subunit</fullName>
    </submittedName>
</protein>
<evidence type="ECO:0000313" key="6">
    <source>
        <dbReference type="EMBL" id="KRN76225.1"/>
    </source>
</evidence>
<sequence>MSEETLPGTTIGILGDDIVSSYLAQAAQRQGFLVAGYSDYDDAPVIKKADYRLIGHEELTNFIGLSDLMTYASSWVPNHVISTLEETAVHLPQGLDLISFTDDHALSKAFAEEQALNILPYEIGTSLDDVAAAARTLGYPIIVKPNYRHHQGNRAVVVKGAYDLGKVAPLIDGVPVIIESFLENIQEYSLTAVRDQDGEFVFYPLRQTQVEANQLHCAWTVGSTNNLVRQEMNDITTKIGTALNYIGAYAVHFFYSDAGNLYVRDITAGIERVDLMYGDICNCSVEEQHLRAITGQKVMPVVTQQEGAFMPLVPGNLNKLKFQWGIHDNWRVNIYPDVPYSVQCGHVVLTGADIEKVLNQIRVVQMWDFDKIKE</sequence>
<evidence type="ECO:0000256" key="3">
    <source>
        <dbReference type="ARBA" id="ARBA00022840"/>
    </source>
</evidence>
<keyword evidence="1 4" id="KW-0547">Nucleotide-binding</keyword>
<dbReference type="AlphaFoldDB" id="A0A0R2JFW3"/>
<comment type="caution">
    <text evidence="6">The sequence shown here is derived from an EMBL/GenBank/DDBJ whole genome shotgun (WGS) entry which is preliminary data.</text>
</comment>
<dbReference type="Proteomes" id="UP000051673">
    <property type="component" value="Unassembled WGS sequence"/>
</dbReference>
<reference evidence="6 7" key="1">
    <citation type="journal article" date="2015" name="Genome Announc.">
        <title>Expanding the biotechnology potential of lactobacilli through comparative genomics of 213 strains and associated genera.</title>
        <authorList>
            <person name="Sun Z."/>
            <person name="Harris H.M."/>
            <person name="McCann A."/>
            <person name="Guo C."/>
            <person name="Argimon S."/>
            <person name="Zhang W."/>
            <person name="Yang X."/>
            <person name="Jeffery I.B."/>
            <person name="Cooney J.C."/>
            <person name="Kagawa T.F."/>
            <person name="Liu W."/>
            <person name="Song Y."/>
            <person name="Salvetti E."/>
            <person name="Wrobel A."/>
            <person name="Rasinkangas P."/>
            <person name="Parkhill J."/>
            <person name="Rea M.C."/>
            <person name="O'Sullivan O."/>
            <person name="Ritari J."/>
            <person name="Douillard F.P."/>
            <person name="Paul Ross R."/>
            <person name="Yang R."/>
            <person name="Briner A.E."/>
            <person name="Felis G.E."/>
            <person name="de Vos W.M."/>
            <person name="Barrangou R."/>
            <person name="Klaenhammer T.R."/>
            <person name="Caufield P.W."/>
            <person name="Cui Y."/>
            <person name="Zhang H."/>
            <person name="O'Toole P.W."/>
        </authorList>
    </citation>
    <scope>NUCLEOTIDE SEQUENCE [LARGE SCALE GENOMIC DNA]</scope>
    <source>
        <strain evidence="6 7">DSM 20014</strain>
    </source>
</reference>
<dbReference type="GO" id="GO:0006164">
    <property type="term" value="P:purine nucleotide biosynthetic process"/>
    <property type="evidence" value="ECO:0007669"/>
    <property type="project" value="UniProtKB-KW"/>
</dbReference>
<evidence type="ECO:0000256" key="4">
    <source>
        <dbReference type="PROSITE-ProRule" id="PRU00409"/>
    </source>
</evidence>
<dbReference type="STRING" id="1620.IV67_GL000800"/>
<keyword evidence="7" id="KW-1185">Reference proteome</keyword>
<keyword evidence="2" id="KW-0658">Purine biosynthesis</keyword>
<feature type="domain" description="ATP-grasp" evidence="5">
    <location>
        <begin position="108"/>
        <end position="294"/>
    </location>
</feature>
<gene>
    <name evidence="6" type="ORF">IV67_GL000800</name>
</gene>
<evidence type="ECO:0000256" key="1">
    <source>
        <dbReference type="ARBA" id="ARBA00022741"/>
    </source>
</evidence>
<dbReference type="RefSeq" id="WP_057788368.1">
    <property type="nucleotide sequence ID" value="NZ_JQCD01000030.1"/>
</dbReference>